<dbReference type="RefSeq" id="WP_033435809.1">
    <property type="nucleotide sequence ID" value="NZ_CP034550.1"/>
</dbReference>
<protein>
    <submittedName>
        <fullName evidence="2">Uncharacterized protein</fullName>
    </submittedName>
</protein>
<keyword evidence="3" id="KW-1185">Reference proteome</keyword>
<accession>A0A5Q0HA61</accession>
<reference evidence="3" key="1">
    <citation type="journal article" date="2021" name="Curr. Microbiol.">
        <title>Complete genome of nocamycin-producing strain Saccharothrix syringae NRRL B-16468 reveals the biosynthetic potential for secondary metabolites.</title>
        <authorList>
            <person name="Mo X."/>
            <person name="Yang S."/>
        </authorList>
    </citation>
    <scope>NUCLEOTIDE SEQUENCE [LARGE SCALE GENOMIC DNA]</scope>
    <source>
        <strain evidence="3">ATCC 51364 / DSM 43886 / JCM 6844 / KCTC 9398 / NBRC 14523 / NRRL B-16468 / INA 2240</strain>
    </source>
</reference>
<organism evidence="2 3">
    <name type="scientific">Saccharothrix syringae</name>
    <name type="common">Nocardiopsis syringae</name>
    <dbReference type="NCBI Taxonomy" id="103733"/>
    <lineage>
        <taxon>Bacteria</taxon>
        <taxon>Bacillati</taxon>
        <taxon>Actinomycetota</taxon>
        <taxon>Actinomycetes</taxon>
        <taxon>Pseudonocardiales</taxon>
        <taxon>Pseudonocardiaceae</taxon>
        <taxon>Saccharothrix</taxon>
    </lineage>
</organism>
<sequence length="148" mass="15988">MGEPLRSGVLKGRQQVEARRLGELRGVLRSPKGQREPHTTWWHLTDPLLLERADLRASPKQWRDGGVIESPTAGVDLTHDAQAQLDKLDRRSRAGVEKWLGLLGSGGHEALHHRVTGDVPDRLCAAATSPAGTRTASPRASAPCADAS</sequence>
<evidence type="ECO:0000256" key="1">
    <source>
        <dbReference type="SAM" id="MobiDB-lite"/>
    </source>
</evidence>
<gene>
    <name evidence="2" type="ORF">EKG83_41975</name>
</gene>
<dbReference type="KEGG" id="ssyi:EKG83_41975"/>
<evidence type="ECO:0000313" key="2">
    <source>
        <dbReference type="EMBL" id="QFZ23138.1"/>
    </source>
</evidence>
<feature type="region of interest" description="Disordered" evidence="1">
    <location>
        <begin position="128"/>
        <end position="148"/>
    </location>
</feature>
<dbReference type="Proteomes" id="UP000325787">
    <property type="component" value="Chromosome"/>
</dbReference>
<dbReference type="AlphaFoldDB" id="A0A5Q0HA61"/>
<name>A0A5Q0HA61_SACSY</name>
<dbReference type="EMBL" id="CP034550">
    <property type="protein sequence ID" value="QFZ23138.1"/>
    <property type="molecule type" value="Genomic_DNA"/>
</dbReference>
<proteinExistence type="predicted"/>
<evidence type="ECO:0000313" key="3">
    <source>
        <dbReference type="Proteomes" id="UP000325787"/>
    </source>
</evidence>